<dbReference type="Pfam" id="PF04324">
    <property type="entry name" value="Fer2_BFD"/>
    <property type="match status" value="1"/>
</dbReference>
<evidence type="ECO:0000256" key="4">
    <source>
        <dbReference type="ARBA" id="ARBA00005096"/>
    </source>
</evidence>
<dbReference type="Pfam" id="PF18267">
    <property type="entry name" value="Rubredoxin_C"/>
    <property type="match status" value="1"/>
</dbReference>
<dbReference type="GO" id="GO:0051536">
    <property type="term" value="F:iron-sulfur cluster binding"/>
    <property type="evidence" value="ECO:0007669"/>
    <property type="project" value="UniProtKB-KW"/>
</dbReference>
<dbReference type="EMBL" id="CP019082">
    <property type="protein sequence ID" value="APW59606.1"/>
    <property type="molecule type" value="Genomic_DNA"/>
</dbReference>
<feature type="domain" description="NADH-rubredoxin oxidoreductase C-terminal" evidence="15">
    <location>
        <begin position="325"/>
        <end position="390"/>
    </location>
</feature>
<evidence type="ECO:0000313" key="16">
    <source>
        <dbReference type="EMBL" id="APW59606.1"/>
    </source>
</evidence>
<gene>
    <name evidence="16" type="primary">nasD</name>
    <name evidence="16" type="ORF">BSF38_01033</name>
</gene>
<comment type="similarity">
    <text evidence="5">Belongs to the nitrite and sulfite reductase 4Fe-4S domain family.</text>
</comment>
<dbReference type="InterPro" id="IPR036188">
    <property type="entry name" value="FAD/NAD-bd_sf"/>
</dbReference>
<comment type="cofactor">
    <cofactor evidence="3">
        <name>FAD</name>
        <dbReference type="ChEBI" id="CHEBI:57692"/>
    </cofactor>
</comment>
<dbReference type="PANTHER" id="PTHR43809">
    <property type="entry name" value="NITRITE REDUCTASE (NADH) LARGE SUBUNIT"/>
    <property type="match status" value="1"/>
</dbReference>
<dbReference type="Gene3D" id="1.10.10.1100">
    <property type="entry name" value="BFD-like [2Fe-2S]-binding domain"/>
    <property type="match status" value="1"/>
</dbReference>
<dbReference type="InterPro" id="IPR016156">
    <property type="entry name" value="FAD/NAD-linked_Rdtase_dimer_sf"/>
</dbReference>
<dbReference type="AlphaFoldDB" id="A0A1U7CL19"/>
<dbReference type="KEGG" id="pbor:BSF38_01033"/>
<keyword evidence="7" id="KW-0285">Flavoprotein</keyword>
<dbReference type="InterPro" id="IPR041854">
    <property type="entry name" value="BFD-like_2Fe2S-bd_dom_sf"/>
</dbReference>
<dbReference type="GO" id="GO:0008942">
    <property type="term" value="F:nitrite reductase [NAD(P)H] activity"/>
    <property type="evidence" value="ECO:0007669"/>
    <property type="project" value="UniProtKB-EC"/>
</dbReference>
<keyword evidence="12" id="KW-0411">Iron-sulfur</keyword>
<dbReference type="GO" id="GO:0046872">
    <property type="term" value="F:metal ion binding"/>
    <property type="evidence" value="ECO:0007669"/>
    <property type="project" value="UniProtKB-KW"/>
</dbReference>
<dbReference type="Proteomes" id="UP000186309">
    <property type="component" value="Chromosome"/>
</dbReference>
<protein>
    <submittedName>
        <fullName evidence="16">Nitrite reductase [NAD(P)H]</fullName>
        <ecNumber evidence="16">1.7.1.4</ecNumber>
    </submittedName>
</protein>
<dbReference type="EC" id="1.7.1.4" evidence="16"/>
<dbReference type="Gene3D" id="3.30.390.30">
    <property type="match status" value="1"/>
</dbReference>
<evidence type="ECO:0000256" key="8">
    <source>
        <dbReference type="ARBA" id="ARBA00022723"/>
    </source>
</evidence>
<evidence type="ECO:0000259" key="14">
    <source>
        <dbReference type="Pfam" id="PF07992"/>
    </source>
</evidence>
<dbReference type="Pfam" id="PF07992">
    <property type="entry name" value="Pyr_redox_2"/>
    <property type="match status" value="1"/>
</dbReference>
<dbReference type="OrthoDB" id="9792592at2"/>
<keyword evidence="9" id="KW-0274">FAD</keyword>
<accession>A0A1U7CL19</accession>
<keyword evidence="8" id="KW-0479">Metal-binding</keyword>
<keyword evidence="6" id="KW-0349">Heme</keyword>
<dbReference type="InterPro" id="IPR023753">
    <property type="entry name" value="FAD/NAD-binding_dom"/>
</dbReference>
<dbReference type="STRING" id="1387353.BSF38_01033"/>
<dbReference type="Gene3D" id="3.50.50.60">
    <property type="entry name" value="FAD/NAD(P)-binding domain"/>
    <property type="match status" value="2"/>
</dbReference>
<evidence type="ECO:0000256" key="5">
    <source>
        <dbReference type="ARBA" id="ARBA00010429"/>
    </source>
</evidence>
<reference evidence="17" key="1">
    <citation type="submission" date="2016-12" db="EMBL/GenBank/DDBJ databases">
        <title>Comparative genomics of four Isosphaeraceae planctomycetes: a common pool of plasmids and glycoside hydrolase genes.</title>
        <authorList>
            <person name="Ivanova A."/>
        </authorList>
    </citation>
    <scope>NUCLEOTIDE SEQUENCE [LARGE SCALE GENOMIC DNA]</scope>
    <source>
        <strain evidence="17">PX4</strain>
    </source>
</reference>
<comment type="cofactor">
    <cofactor evidence="2">
        <name>[4Fe-4S] cluster</name>
        <dbReference type="ChEBI" id="CHEBI:49883"/>
    </cofactor>
</comment>
<evidence type="ECO:0000256" key="9">
    <source>
        <dbReference type="ARBA" id="ARBA00022827"/>
    </source>
</evidence>
<comment type="cofactor">
    <cofactor evidence="1">
        <name>siroheme</name>
        <dbReference type="ChEBI" id="CHEBI:60052"/>
    </cofactor>
</comment>
<evidence type="ECO:0000256" key="2">
    <source>
        <dbReference type="ARBA" id="ARBA00001966"/>
    </source>
</evidence>
<evidence type="ECO:0000313" key="17">
    <source>
        <dbReference type="Proteomes" id="UP000186309"/>
    </source>
</evidence>
<evidence type="ECO:0000256" key="1">
    <source>
        <dbReference type="ARBA" id="ARBA00001929"/>
    </source>
</evidence>
<evidence type="ECO:0000256" key="6">
    <source>
        <dbReference type="ARBA" id="ARBA00022617"/>
    </source>
</evidence>
<evidence type="ECO:0000256" key="12">
    <source>
        <dbReference type="ARBA" id="ARBA00023014"/>
    </source>
</evidence>
<evidence type="ECO:0000256" key="11">
    <source>
        <dbReference type="ARBA" id="ARBA00023004"/>
    </source>
</evidence>
<dbReference type="PRINTS" id="PR00368">
    <property type="entry name" value="FADPNR"/>
</dbReference>
<sequence>MIKTRLAVIGNGLATGRLLDELMRRGAVSRFEIQVFGEEPHGLYNRILIGRILGGGTQDEITLKPTSWYAENDITFHPGVLVDRVDPARRVVETADGEVHPYDVAVFATGSRAFIPPMDGLRGADGKPKPGIFAYRTIDDGRRIRDHAQAGSRAIVLGGGLLGLEAAKSLVDLGVHVTVVQPSETLMEQQVDALGGQFLRRAIERLGIEIASGVGAAGVVGEERIEAIKLSDGRSLPADLLVLACGIRPRVDAAAASGLKINRGILVDDRLGTSEPGVYAVGECAEHDGQVYGIVEPIYEQCAVLADVLAGTDPKIRYRGSKSYTRLKVAGVGVASMGLIRPATDADEVIQIIEERTGTYRKLIVRDDRLVGAVLVGETSCSPDLARWLDRGDPLPVNRVDVLCSGGAFAASADPEICNCHHVRESTLVAAIQDGRTNLNQIGQATRAGTGCGSCRGQIAHLLTVHAKPAAVLSEA</sequence>
<dbReference type="InterPro" id="IPR007419">
    <property type="entry name" value="BFD-like_2Fe2S-bd_dom"/>
</dbReference>
<dbReference type="SUPFAM" id="SSF51905">
    <property type="entry name" value="FAD/NAD(P)-binding domain"/>
    <property type="match status" value="2"/>
</dbReference>
<evidence type="ECO:0000256" key="7">
    <source>
        <dbReference type="ARBA" id="ARBA00022630"/>
    </source>
</evidence>
<comment type="pathway">
    <text evidence="4">Nitrogen metabolism; nitrate reduction (assimilation).</text>
</comment>
<evidence type="ECO:0000256" key="10">
    <source>
        <dbReference type="ARBA" id="ARBA00023002"/>
    </source>
</evidence>
<evidence type="ECO:0000256" key="3">
    <source>
        <dbReference type="ARBA" id="ARBA00001974"/>
    </source>
</evidence>
<feature type="domain" description="BFD-like [2Fe-2S]-binding" evidence="13">
    <location>
        <begin position="417"/>
        <end position="463"/>
    </location>
</feature>
<keyword evidence="17" id="KW-1185">Reference proteome</keyword>
<name>A0A1U7CL19_9BACT</name>
<evidence type="ECO:0000259" key="13">
    <source>
        <dbReference type="Pfam" id="PF04324"/>
    </source>
</evidence>
<dbReference type="PANTHER" id="PTHR43809:SF1">
    <property type="entry name" value="NITRITE REDUCTASE (NADH) LARGE SUBUNIT"/>
    <property type="match status" value="1"/>
</dbReference>
<dbReference type="InterPro" id="IPR052034">
    <property type="entry name" value="NasD-like"/>
</dbReference>
<dbReference type="InterPro" id="IPR041575">
    <property type="entry name" value="Rubredoxin_C"/>
</dbReference>
<keyword evidence="10 16" id="KW-0560">Oxidoreductase</keyword>
<keyword evidence="11" id="KW-0408">Iron</keyword>
<proteinExistence type="inferred from homology"/>
<feature type="domain" description="FAD/NAD(P)-binding" evidence="14">
    <location>
        <begin position="5"/>
        <end position="288"/>
    </location>
</feature>
<dbReference type="RefSeq" id="WP_076343760.1">
    <property type="nucleotide sequence ID" value="NZ_CP019082.1"/>
</dbReference>
<evidence type="ECO:0000259" key="15">
    <source>
        <dbReference type="Pfam" id="PF18267"/>
    </source>
</evidence>
<organism evidence="16 17">
    <name type="scientific">Paludisphaera borealis</name>
    <dbReference type="NCBI Taxonomy" id="1387353"/>
    <lineage>
        <taxon>Bacteria</taxon>
        <taxon>Pseudomonadati</taxon>
        <taxon>Planctomycetota</taxon>
        <taxon>Planctomycetia</taxon>
        <taxon>Isosphaerales</taxon>
        <taxon>Isosphaeraceae</taxon>
        <taxon>Paludisphaera</taxon>
    </lineage>
</organism>